<proteinExistence type="predicted"/>
<gene>
    <name evidence="3" type="ORF">BC643_1528</name>
</gene>
<evidence type="ECO:0000313" key="4">
    <source>
        <dbReference type="Proteomes" id="UP000283387"/>
    </source>
</evidence>
<dbReference type="Gene3D" id="3.90.550.10">
    <property type="entry name" value="Spore Coat Polysaccharide Biosynthesis Protein SpsA, Chain A"/>
    <property type="match status" value="1"/>
</dbReference>
<comment type="caution">
    <text evidence="3">The sequence shown here is derived from an EMBL/GenBank/DDBJ whole genome shotgun (WGS) entry which is preliminary data.</text>
</comment>
<dbReference type="AlphaFoldDB" id="A0A419W6U9"/>
<evidence type="ECO:0000256" key="1">
    <source>
        <dbReference type="SAM" id="Phobius"/>
    </source>
</evidence>
<keyword evidence="1" id="KW-0812">Transmembrane</keyword>
<keyword evidence="4" id="KW-1185">Reference proteome</keyword>
<protein>
    <recommendedName>
        <fullName evidence="2">Glycosyltransferase 2-like domain-containing protein</fullName>
    </recommendedName>
</protein>
<dbReference type="Pfam" id="PF00535">
    <property type="entry name" value="Glycos_transf_2"/>
    <property type="match status" value="1"/>
</dbReference>
<keyword evidence="1" id="KW-1133">Transmembrane helix</keyword>
<feature type="transmembrane region" description="Helical" evidence="1">
    <location>
        <begin position="261"/>
        <end position="287"/>
    </location>
</feature>
<evidence type="ECO:0000313" key="3">
    <source>
        <dbReference type="EMBL" id="RKD91179.1"/>
    </source>
</evidence>
<dbReference type="PANTHER" id="PTHR43179:SF7">
    <property type="entry name" value="RHAMNOSYLTRANSFERASE WBBL"/>
    <property type="match status" value="1"/>
</dbReference>
<sequence>MVKLSVIIVNYRGWKHLGNCLESLQGVASAQNELEVIVVDNCSNDGKLDEFKQLFPFVRFILNSGNNGFSNGCNVGAAHASGSYFLFMNSDIIANKEAIWGMLEELTTRPNIMLLSCRQKNNAGKEENPYNLFPDLATLNGIPRSIYKKVHKRELAEKHASTKELIFPDWVSGSVMMISADHFRQTGGWCEDYWLYYEDVELCRRVCDLGGKVALTNKFSMIHNHGGATRINPKTAALTKAEVRISKHVYVSRHFTGLKAFVMHLFTIIGGLIGKLLPALLSIPFFFNRKLRAYGRLYVRLLTYYFNAIVNRSWMSPRAMNFKK</sequence>
<dbReference type="EMBL" id="RAPN01000001">
    <property type="protein sequence ID" value="RKD91179.1"/>
    <property type="molecule type" value="Genomic_DNA"/>
</dbReference>
<dbReference type="SUPFAM" id="SSF53448">
    <property type="entry name" value="Nucleotide-diphospho-sugar transferases"/>
    <property type="match status" value="1"/>
</dbReference>
<dbReference type="CDD" id="cd04186">
    <property type="entry name" value="GT_2_like_c"/>
    <property type="match status" value="1"/>
</dbReference>
<keyword evidence="1" id="KW-0472">Membrane</keyword>
<feature type="domain" description="Glycosyltransferase 2-like" evidence="2">
    <location>
        <begin position="5"/>
        <end position="138"/>
    </location>
</feature>
<dbReference type="PANTHER" id="PTHR43179">
    <property type="entry name" value="RHAMNOSYLTRANSFERASE WBBL"/>
    <property type="match status" value="1"/>
</dbReference>
<evidence type="ECO:0000259" key="2">
    <source>
        <dbReference type="Pfam" id="PF00535"/>
    </source>
</evidence>
<dbReference type="Proteomes" id="UP000283387">
    <property type="component" value="Unassembled WGS sequence"/>
</dbReference>
<organism evidence="3 4">
    <name type="scientific">Mangrovibacterium diazotrophicum</name>
    <dbReference type="NCBI Taxonomy" id="1261403"/>
    <lineage>
        <taxon>Bacteria</taxon>
        <taxon>Pseudomonadati</taxon>
        <taxon>Bacteroidota</taxon>
        <taxon>Bacteroidia</taxon>
        <taxon>Marinilabiliales</taxon>
        <taxon>Prolixibacteraceae</taxon>
        <taxon>Mangrovibacterium</taxon>
    </lineage>
</organism>
<dbReference type="InterPro" id="IPR001173">
    <property type="entry name" value="Glyco_trans_2-like"/>
</dbReference>
<reference evidence="3 4" key="1">
    <citation type="submission" date="2018-09" db="EMBL/GenBank/DDBJ databases">
        <title>Genomic Encyclopedia of Archaeal and Bacterial Type Strains, Phase II (KMG-II): from individual species to whole genera.</title>
        <authorList>
            <person name="Goeker M."/>
        </authorList>
    </citation>
    <scope>NUCLEOTIDE SEQUENCE [LARGE SCALE GENOMIC DNA]</scope>
    <source>
        <strain evidence="3 4">DSM 27148</strain>
    </source>
</reference>
<dbReference type="RefSeq" id="WP_170154494.1">
    <property type="nucleotide sequence ID" value="NZ_RAPN01000001.1"/>
</dbReference>
<dbReference type="InterPro" id="IPR029044">
    <property type="entry name" value="Nucleotide-diphossugar_trans"/>
</dbReference>
<name>A0A419W6U9_9BACT</name>
<accession>A0A419W6U9</accession>